<keyword evidence="5" id="KW-0800">Toxin</keyword>
<dbReference type="Gene3D" id="3.40.50.1010">
    <property type="entry name" value="5'-nuclease"/>
    <property type="match status" value="1"/>
</dbReference>
<feature type="binding site" evidence="5">
    <location>
        <position position="8"/>
    </location>
    <ligand>
        <name>Mg(2+)</name>
        <dbReference type="ChEBI" id="CHEBI:18420"/>
    </ligand>
</feature>
<dbReference type="GO" id="GO:0004540">
    <property type="term" value="F:RNA nuclease activity"/>
    <property type="evidence" value="ECO:0007669"/>
    <property type="project" value="InterPro"/>
</dbReference>
<dbReference type="GO" id="GO:0000287">
    <property type="term" value="F:magnesium ion binding"/>
    <property type="evidence" value="ECO:0007669"/>
    <property type="project" value="UniProtKB-UniRule"/>
</dbReference>
<evidence type="ECO:0000256" key="3">
    <source>
        <dbReference type="ARBA" id="ARBA00022723"/>
    </source>
</evidence>
<evidence type="ECO:0000313" key="8">
    <source>
        <dbReference type="Proteomes" id="UP000036102"/>
    </source>
</evidence>
<dbReference type="SUPFAM" id="SSF88723">
    <property type="entry name" value="PIN domain-like"/>
    <property type="match status" value="1"/>
</dbReference>
<organism evidence="7 8">
    <name type="scientific">Marinobacter subterrani</name>
    <dbReference type="NCBI Taxonomy" id="1658765"/>
    <lineage>
        <taxon>Bacteria</taxon>
        <taxon>Pseudomonadati</taxon>
        <taxon>Pseudomonadota</taxon>
        <taxon>Gammaproteobacteria</taxon>
        <taxon>Pseudomonadales</taxon>
        <taxon>Marinobacteraceae</taxon>
        <taxon>Marinobacter</taxon>
    </lineage>
</organism>
<dbReference type="EC" id="3.1.-.-" evidence="5"/>
<keyword evidence="3 5" id="KW-0479">Metal-binding</keyword>
<dbReference type="InterPro" id="IPR022907">
    <property type="entry name" value="VapC_family"/>
</dbReference>
<gene>
    <name evidence="5" type="primary">vapC</name>
    <name evidence="7" type="ORF">Msub_10231</name>
</gene>
<dbReference type="InterPro" id="IPR029060">
    <property type="entry name" value="PIN-like_dom_sf"/>
</dbReference>
<accession>A0A0J7LYX2</accession>
<evidence type="ECO:0000256" key="1">
    <source>
        <dbReference type="ARBA" id="ARBA00022649"/>
    </source>
</evidence>
<keyword evidence="8" id="KW-1185">Reference proteome</keyword>
<dbReference type="OrthoDB" id="597721at2"/>
<keyword evidence="1 5" id="KW-1277">Toxin-antitoxin system</keyword>
<dbReference type="EMBL" id="LFBU01000001">
    <property type="protein sequence ID" value="KMQ74060.1"/>
    <property type="molecule type" value="Genomic_DNA"/>
</dbReference>
<evidence type="ECO:0000256" key="4">
    <source>
        <dbReference type="ARBA" id="ARBA00022801"/>
    </source>
</evidence>
<comment type="caution">
    <text evidence="7">The sequence shown here is derived from an EMBL/GenBank/DDBJ whole genome shotgun (WGS) entry which is preliminary data.</text>
</comment>
<dbReference type="InterPro" id="IPR002716">
    <property type="entry name" value="PIN_dom"/>
</dbReference>
<protein>
    <recommendedName>
        <fullName evidence="5">Ribonuclease VapC</fullName>
        <shortName evidence="5">RNase VapC</shortName>
        <ecNumber evidence="5">3.1.-.-</ecNumber>
    </recommendedName>
    <alternativeName>
        <fullName evidence="5">Toxin VapC</fullName>
    </alternativeName>
</protein>
<dbReference type="RefSeq" id="WP_048494320.1">
    <property type="nucleotide sequence ID" value="NZ_LFBU01000001.1"/>
</dbReference>
<name>A0A0J7LYX2_9GAMM</name>
<comment type="similarity">
    <text evidence="5">Belongs to the PINc/VapC protein family.</text>
</comment>
<reference evidence="7 8" key="1">
    <citation type="submission" date="2015-06" db="EMBL/GenBank/DDBJ databases">
        <title>Marinobacter subterrani, a genetically tractable neutrophilic iron-oxidizing strain isolated from the Soudan Iron Mine.</title>
        <authorList>
            <person name="Bonis B.M."/>
            <person name="Gralnick J.A."/>
        </authorList>
    </citation>
    <scope>NUCLEOTIDE SEQUENCE [LARGE SCALE GENOMIC DNA]</scope>
    <source>
        <strain evidence="7 8">JG233</strain>
    </source>
</reference>
<keyword evidence="2 5" id="KW-0540">Nuclease</keyword>
<comment type="cofactor">
    <cofactor evidence="5">
        <name>Mg(2+)</name>
        <dbReference type="ChEBI" id="CHEBI:18420"/>
    </cofactor>
</comment>
<dbReference type="GO" id="GO:0016787">
    <property type="term" value="F:hydrolase activity"/>
    <property type="evidence" value="ECO:0007669"/>
    <property type="project" value="UniProtKB-KW"/>
</dbReference>
<keyword evidence="5" id="KW-0460">Magnesium</keyword>
<dbReference type="Proteomes" id="UP000036102">
    <property type="component" value="Unassembled WGS sequence"/>
</dbReference>
<evidence type="ECO:0000259" key="6">
    <source>
        <dbReference type="Pfam" id="PF01850"/>
    </source>
</evidence>
<dbReference type="GO" id="GO:0090729">
    <property type="term" value="F:toxin activity"/>
    <property type="evidence" value="ECO:0007669"/>
    <property type="project" value="UniProtKB-KW"/>
</dbReference>
<evidence type="ECO:0000256" key="2">
    <source>
        <dbReference type="ARBA" id="ARBA00022722"/>
    </source>
</evidence>
<dbReference type="HAMAP" id="MF_00265">
    <property type="entry name" value="VapC_Nob1"/>
    <property type="match status" value="1"/>
</dbReference>
<comment type="function">
    <text evidence="5">Toxic component of a toxin-antitoxin (TA) system. An RNase.</text>
</comment>
<feature type="domain" description="PIN" evidence="6">
    <location>
        <begin position="6"/>
        <end position="129"/>
    </location>
</feature>
<keyword evidence="4 5" id="KW-0378">Hydrolase</keyword>
<feature type="binding site" evidence="5">
    <location>
        <position position="103"/>
    </location>
    <ligand>
        <name>Mg(2+)</name>
        <dbReference type="ChEBI" id="CHEBI:18420"/>
    </ligand>
</feature>
<dbReference type="PATRIC" id="fig|1658765.3.peg.223"/>
<dbReference type="Pfam" id="PF01850">
    <property type="entry name" value="PIN"/>
    <property type="match status" value="1"/>
</dbReference>
<sequence>MAETFLVDASFLVPAIRSSHEFHLPCYTFAEDHRDAKWIIPNLAIFEFQATQSRRNRGDNDSREPYRHIYWENAVPYEVGPELTKKAWELDLFNRFDRLKGADLVYACIAKIENVPLVTRDNDFSRYSKEITIINPVTDSDF</sequence>
<evidence type="ECO:0000256" key="5">
    <source>
        <dbReference type="HAMAP-Rule" id="MF_00265"/>
    </source>
</evidence>
<proteinExistence type="inferred from homology"/>
<dbReference type="AlphaFoldDB" id="A0A0J7LYX2"/>
<evidence type="ECO:0000313" key="7">
    <source>
        <dbReference type="EMBL" id="KMQ74060.1"/>
    </source>
</evidence>